<dbReference type="AlphaFoldDB" id="A0AAW7IJA3"/>
<gene>
    <name evidence="1" type="ORF">QUF89_07015</name>
</gene>
<keyword evidence="1" id="KW-0489">Methyltransferase</keyword>
<dbReference type="InterPro" id="IPR029063">
    <property type="entry name" value="SAM-dependent_MTases_sf"/>
</dbReference>
<protein>
    <submittedName>
        <fullName evidence="1">SAM-dependent methyltransferase</fullName>
    </submittedName>
</protein>
<evidence type="ECO:0000313" key="1">
    <source>
        <dbReference type="EMBL" id="MDM5451952.1"/>
    </source>
</evidence>
<evidence type="ECO:0000313" key="2">
    <source>
        <dbReference type="Proteomes" id="UP001234602"/>
    </source>
</evidence>
<dbReference type="Gene3D" id="3.40.50.150">
    <property type="entry name" value="Vaccinia Virus protein VP39"/>
    <property type="match status" value="1"/>
</dbReference>
<dbReference type="RefSeq" id="WP_284469616.1">
    <property type="nucleotide sequence ID" value="NZ_JAQFIE010000001.1"/>
</dbReference>
<sequence length="75" mass="9261">MDDYFNSGERIEPWIDKRVVKYHRTFEEYYQLLKLAGFKIEDIREGTPRVEEFSSESEYKRRMRIPLFLIFSCEK</sequence>
<reference evidence="1" key="1">
    <citation type="submission" date="2023-06" db="EMBL/GenBank/DDBJ databases">
        <title>Comparative genomics of Bacillaceae isolates and their secondary metabolite potential.</title>
        <authorList>
            <person name="Song L."/>
            <person name="Nielsen L.J."/>
            <person name="Mohite O."/>
            <person name="Xu X."/>
            <person name="Weber T."/>
            <person name="Kovacs A.T."/>
        </authorList>
    </citation>
    <scope>NUCLEOTIDE SEQUENCE</scope>
    <source>
        <strain evidence="1">D8_B_37</strain>
    </source>
</reference>
<dbReference type="GO" id="GO:0032259">
    <property type="term" value="P:methylation"/>
    <property type="evidence" value="ECO:0007669"/>
    <property type="project" value="UniProtKB-KW"/>
</dbReference>
<proteinExistence type="predicted"/>
<name>A0AAW7IJA3_9BACI</name>
<dbReference type="Proteomes" id="UP001234602">
    <property type="component" value="Unassembled WGS sequence"/>
</dbReference>
<dbReference type="EMBL" id="JAUCEY010000008">
    <property type="protein sequence ID" value="MDM5451952.1"/>
    <property type="molecule type" value="Genomic_DNA"/>
</dbReference>
<accession>A0AAW7IJA3</accession>
<dbReference type="GO" id="GO:0008168">
    <property type="term" value="F:methyltransferase activity"/>
    <property type="evidence" value="ECO:0007669"/>
    <property type="project" value="UniProtKB-KW"/>
</dbReference>
<keyword evidence="1" id="KW-0808">Transferase</keyword>
<organism evidence="1 2">
    <name type="scientific">Peribacillus simplex</name>
    <dbReference type="NCBI Taxonomy" id="1478"/>
    <lineage>
        <taxon>Bacteria</taxon>
        <taxon>Bacillati</taxon>
        <taxon>Bacillota</taxon>
        <taxon>Bacilli</taxon>
        <taxon>Bacillales</taxon>
        <taxon>Bacillaceae</taxon>
        <taxon>Peribacillus</taxon>
    </lineage>
</organism>
<comment type="caution">
    <text evidence="1">The sequence shown here is derived from an EMBL/GenBank/DDBJ whole genome shotgun (WGS) entry which is preliminary data.</text>
</comment>